<dbReference type="PANTHER" id="PTHR40518">
    <property type="entry name" value="ACETOACETATE DECARBOXYLASE"/>
    <property type="match status" value="1"/>
</dbReference>
<dbReference type="InterPro" id="IPR023375">
    <property type="entry name" value="ADC_dom_sf"/>
</dbReference>
<evidence type="ECO:0000313" key="2">
    <source>
        <dbReference type="Proteomes" id="UP000295341"/>
    </source>
</evidence>
<keyword evidence="2" id="KW-1185">Reference proteome</keyword>
<evidence type="ECO:0000313" key="1">
    <source>
        <dbReference type="EMBL" id="TDU28792.1"/>
    </source>
</evidence>
<dbReference type="EMBL" id="SOBT01000009">
    <property type="protein sequence ID" value="TDU28792.1"/>
    <property type="molecule type" value="Genomic_DNA"/>
</dbReference>
<protein>
    <submittedName>
        <fullName evidence="1">Acetoacetate decarboxylase</fullName>
    </submittedName>
</protein>
<dbReference type="GO" id="GO:0016829">
    <property type="term" value="F:lyase activity"/>
    <property type="evidence" value="ECO:0007669"/>
    <property type="project" value="InterPro"/>
</dbReference>
<accession>A0A4R7P5Q7</accession>
<reference evidence="1 2" key="1">
    <citation type="submission" date="2019-03" db="EMBL/GenBank/DDBJ databases">
        <title>Genomic Encyclopedia of Type Strains, Phase IV (KMG-IV): sequencing the most valuable type-strain genomes for metagenomic binning, comparative biology and taxonomic classification.</title>
        <authorList>
            <person name="Goeker M."/>
        </authorList>
    </citation>
    <scope>NUCLEOTIDE SEQUENCE [LARGE SCALE GENOMIC DNA]</scope>
    <source>
        <strain evidence="1 2">DSM 26377</strain>
    </source>
</reference>
<proteinExistence type="predicted"/>
<dbReference type="OrthoDB" id="323772at2"/>
<dbReference type="Pfam" id="PF06314">
    <property type="entry name" value="ADC"/>
    <property type="match status" value="1"/>
</dbReference>
<dbReference type="PANTHER" id="PTHR40518:SF1">
    <property type="entry name" value="ACETOACETATE DECARBOXYLASE"/>
    <property type="match status" value="1"/>
</dbReference>
<dbReference type="InterPro" id="IPR010451">
    <property type="entry name" value="Acetoacetate_decarboxylase"/>
</dbReference>
<dbReference type="Proteomes" id="UP000295341">
    <property type="component" value="Unassembled WGS sequence"/>
</dbReference>
<dbReference type="AlphaFoldDB" id="A0A4R7P5Q7"/>
<gene>
    <name evidence="1" type="ORF">DFR24_3172</name>
</gene>
<comment type="caution">
    <text evidence="1">The sequence shown here is derived from an EMBL/GenBank/DDBJ whole genome shotgun (WGS) entry which is preliminary data.</text>
</comment>
<sequence length="236" mass="26784">MNDVVHAVAPQEVDTDSGIALAPSPWDLAGQGYMFALWMPQDVLDHASFILPQTPRAGRGRIAFAMFVDYASSDVGPYHELLYIPGKLRFGDEARLSISRIFVSSQASVVNGRLNWGIPKDRCDFDVHYGSRDQISLRTDDGRRFAEMELEAFGPRLPAPMQWTPRSWRTLSQVRDGKRFTYVPEASGHFRFARVRNWRFDPAVFPDLTQGRVLAAMKITDFRMRFPVSRIESSAV</sequence>
<dbReference type="SUPFAM" id="SSF160104">
    <property type="entry name" value="Acetoacetate decarboxylase-like"/>
    <property type="match status" value="1"/>
</dbReference>
<dbReference type="RefSeq" id="WP_133882315.1">
    <property type="nucleotide sequence ID" value="NZ_MWIN01000018.1"/>
</dbReference>
<name>A0A4R7P5Q7_9GAMM</name>
<organism evidence="1 2">
    <name type="scientific">Panacagrimonas perspica</name>
    <dbReference type="NCBI Taxonomy" id="381431"/>
    <lineage>
        <taxon>Bacteria</taxon>
        <taxon>Pseudomonadati</taxon>
        <taxon>Pseudomonadota</taxon>
        <taxon>Gammaproteobacteria</taxon>
        <taxon>Nevskiales</taxon>
        <taxon>Nevskiaceae</taxon>
        <taxon>Panacagrimonas</taxon>
    </lineage>
</organism>
<dbReference type="Gene3D" id="2.40.400.10">
    <property type="entry name" value="Acetoacetate decarboxylase-like"/>
    <property type="match status" value="1"/>
</dbReference>